<name>A0A401S1Z9_CHIPU</name>
<dbReference type="SUPFAM" id="SSF48726">
    <property type="entry name" value="Immunoglobulin"/>
    <property type="match status" value="1"/>
</dbReference>
<dbReference type="EMBL" id="BEZZ01000056">
    <property type="protein sequence ID" value="GCC24402.1"/>
    <property type="molecule type" value="Genomic_DNA"/>
</dbReference>
<proteinExistence type="predicted"/>
<feature type="compositionally biased region" description="Basic and acidic residues" evidence="1">
    <location>
        <begin position="141"/>
        <end position="156"/>
    </location>
</feature>
<evidence type="ECO:0000313" key="4">
    <source>
        <dbReference type="Proteomes" id="UP000287033"/>
    </source>
</evidence>
<protein>
    <recommendedName>
        <fullName evidence="5">Ig-like domain-containing protein</fullName>
    </recommendedName>
</protein>
<keyword evidence="2" id="KW-0812">Transmembrane</keyword>
<dbReference type="OrthoDB" id="9940220at2759"/>
<feature type="transmembrane region" description="Helical" evidence="2">
    <location>
        <begin position="106"/>
        <end position="128"/>
    </location>
</feature>
<dbReference type="InterPro" id="IPR013783">
    <property type="entry name" value="Ig-like_fold"/>
</dbReference>
<dbReference type="InterPro" id="IPR036179">
    <property type="entry name" value="Ig-like_dom_sf"/>
</dbReference>
<evidence type="ECO:0000313" key="3">
    <source>
        <dbReference type="EMBL" id="GCC24402.1"/>
    </source>
</evidence>
<gene>
    <name evidence="3" type="ORF">chiPu_0002802</name>
</gene>
<reference evidence="3 4" key="1">
    <citation type="journal article" date="2018" name="Nat. Ecol. Evol.">
        <title>Shark genomes provide insights into elasmobranch evolution and the origin of vertebrates.</title>
        <authorList>
            <person name="Hara Y"/>
            <person name="Yamaguchi K"/>
            <person name="Onimaru K"/>
            <person name="Kadota M"/>
            <person name="Koyanagi M"/>
            <person name="Keeley SD"/>
            <person name="Tatsumi K"/>
            <person name="Tanaka K"/>
            <person name="Motone F"/>
            <person name="Kageyama Y"/>
            <person name="Nozu R"/>
            <person name="Adachi N"/>
            <person name="Nishimura O"/>
            <person name="Nakagawa R"/>
            <person name="Tanegashima C"/>
            <person name="Kiyatake I"/>
            <person name="Matsumoto R"/>
            <person name="Murakumo K"/>
            <person name="Nishida K"/>
            <person name="Terakita A"/>
            <person name="Kuratani S"/>
            <person name="Sato K"/>
            <person name="Hyodo S Kuraku.S."/>
        </authorList>
    </citation>
    <scope>NUCLEOTIDE SEQUENCE [LARGE SCALE GENOMIC DNA]</scope>
</reference>
<evidence type="ECO:0000256" key="2">
    <source>
        <dbReference type="SAM" id="Phobius"/>
    </source>
</evidence>
<dbReference type="AlphaFoldDB" id="A0A401S1Z9"/>
<evidence type="ECO:0000256" key="1">
    <source>
        <dbReference type="SAM" id="MobiDB-lite"/>
    </source>
</evidence>
<dbReference type="Gene3D" id="2.60.40.10">
    <property type="entry name" value="Immunoglobulins"/>
    <property type="match status" value="1"/>
</dbReference>
<evidence type="ECO:0008006" key="5">
    <source>
        <dbReference type="Google" id="ProtNLM"/>
    </source>
</evidence>
<accession>A0A401S1Z9</accession>
<dbReference type="Proteomes" id="UP000287033">
    <property type="component" value="Unassembled WGS sequence"/>
</dbReference>
<comment type="caution">
    <text evidence="3">The sequence shown here is derived from an EMBL/GenBank/DDBJ whole genome shotgun (WGS) entry which is preliminary data.</text>
</comment>
<keyword evidence="4" id="KW-1185">Reference proteome</keyword>
<organism evidence="3 4">
    <name type="scientific">Chiloscyllium punctatum</name>
    <name type="common">Brownbanded bambooshark</name>
    <name type="synonym">Hemiscyllium punctatum</name>
    <dbReference type="NCBI Taxonomy" id="137246"/>
    <lineage>
        <taxon>Eukaryota</taxon>
        <taxon>Metazoa</taxon>
        <taxon>Chordata</taxon>
        <taxon>Craniata</taxon>
        <taxon>Vertebrata</taxon>
        <taxon>Chondrichthyes</taxon>
        <taxon>Elasmobranchii</taxon>
        <taxon>Galeomorphii</taxon>
        <taxon>Galeoidea</taxon>
        <taxon>Orectolobiformes</taxon>
        <taxon>Hemiscylliidae</taxon>
        <taxon>Chiloscyllium</taxon>
    </lineage>
</organism>
<keyword evidence="2" id="KW-0472">Membrane</keyword>
<sequence>MDETDKMTSLGTQVFKLCVLLHFFLLAVRSRNLIVFQEPSQIRALKGDNIKINCSYSDTVEQFRITWKRNKSTQSFCHRVNHPTLSVSTTEKISVCNQGSASNRRLWILLIVSGLIALIACVVVAVLCTRSISKKNASSSKKADMPESEPHAREQPPNDDNVVYSLLGQYPCDI</sequence>
<feature type="region of interest" description="Disordered" evidence="1">
    <location>
        <begin position="138"/>
        <end position="162"/>
    </location>
</feature>
<keyword evidence="2" id="KW-1133">Transmembrane helix</keyword>